<keyword evidence="2" id="KW-1185">Reference proteome</keyword>
<proteinExistence type="predicted"/>
<dbReference type="Proteomes" id="UP001597045">
    <property type="component" value="Unassembled WGS sequence"/>
</dbReference>
<protein>
    <submittedName>
        <fullName evidence="1">Uncharacterized protein</fullName>
    </submittedName>
</protein>
<evidence type="ECO:0000313" key="2">
    <source>
        <dbReference type="Proteomes" id="UP001597045"/>
    </source>
</evidence>
<gene>
    <name evidence="1" type="ORF">ACFQ1S_12150</name>
</gene>
<name>A0ABW3MAF1_9PSEU</name>
<sequence length="72" mass="8042">MRNTAPYCARTSGASSLRISDATAPPAHRPAVDRRFDEVVEHFRVGDRVGQRALGRLVVEHHLELVPRQVRG</sequence>
<dbReference type="EMBL" id="JBHTIS010000579">
    <property type="protein sequence ID" value="MFD1046254.1"/>
    <property type="molecule type" value="Genomic_DNA"/>
</dbReference>
<reference evidence="2" key="1">
    <citation type="journal article" date="2019" name="Int. J. Syst. Evol. Microbiol.">
        <title>The Global Catalogue of Microorganisms (GCM) 10K type strain sequencing project: providing services to taxonomists for standard genome sequencing and annotation.</title>
        <authorList>
            <consortium name="The Broad Institute Genomics Platform"/>
            <consortium name="The Broad Institute Genome Sequencing Center for Infectious Disease"/>
            <person name="Wu L."/>
            <person name="Ma J."/>
        </authorList>
    </citation>
    <scope>NUCLEOTIDE SEQUENCE [LARGE SCALE GENOMIC DNA]</scope>
    <source>
        <strain evidence="2">JCM 31486</strain>
    </source>
</reference>
<evidence type="ECO:0000313" key="1">
    <source>
        <dbReference type="EMBL" id="MFD1046254.1"/>
    </source>
</evidence>
<comment type="caution">
    <text evidence="1">The sequence shown here is derived from an EMBL/GenBank/DDBJ whole genome shotgun (WGS) entry which is preliminary data.</text>
</comment>
<feature type="non-terminal residue" evidence="1">
    <location>
        <position position="72"/>
    </location>
</feature>
<organism evidence="1 2">
    <name type="scientific">Kibdelosporangium lantanae</name>
    <dbReference type="NCBI Taxonomy" id="1497396"/>
    <lineage>
        <taxon>Bacteria</taxon>
        <taxon>Bacillati</taxon>
        <taxon>Actinomycetota</taxon>
        <taxon>Actinomycetes</taxon>
        <taxon>Pseudonocardiales</taxon>
        <taxon>Pseudonocardiaceae</taxon>
        <taxon>Kibdelosporangium</taxon>
    </lineage>
</organism>
<accession>A0ABW3MAF1</accession>